<dbReference type="EMBL" id="JAGHKO010000001">
    <property type="protein sequence ID" value="MBO9199725.1"/>
    <property type="molecule type" value="Genomic_DNA"/>
</dbReference>
<protein>
    <submittedName>
        <fullName evidence="1">Uncharacterized protein</fullName>
    </submittedName>
</protein>
<evidence type="ECO:0000313" key="2">
    <source>
        <dbReference type="Proteomes" id="UP000677244"/>
    </source>
</evidence>
<sequence length="60" mass="6948">MIRKKTVKKISIKKIKNKRTIIVESIVSAKDTLFPEKLKQANEFLAQIKDSPFLKSSHNH</sequence>
<reference evidence="1 2" key="1">
    <citation type="submission" date="2021-03" db="EMBL/GenBank/DDBJ databases">
        <title>Assistant Professor.</title>
        <authorList>
            <person name="Huq M.A."/>
        </authorList>
    </citation>
    <scope>NUCLEOTIDE SEQUENCE [LARGE SCALE GENOMIC DNA]</scope>
    <source>
        <strain evidence="1 2">MAH-29</strain>
    </source>
</reference>
<dbReference type="RefSeq" id="WP_209137780.1">
    <property type="nucleotide sequence ID" value="NZ_JAGHKO010000001.1"/>
</dbReference>
<proteinExistence type="predicted"/>
<keyword evidence="2" id="KW-1185">Reference proteome</keyword>
<name>A0ABS3YPB2_9BACT</name>
<gene>
    <name evidence="1" type="ORF">J7I42_05560</name>
</gene>
<accession>A0ABS3YPB2</accession>
<dbReference type="Proteomes" id="UP000677244">
    <property type="component" value="Unassembled WGS sequence"/>
</dbReference>
<comment type="caution">
    <text evidence="1">The sequence shown here is derived from an EMBL/GenBank/DDBJ whole genome shotgun (WGS) entry which is preliminary data.</text>
</comment>
<evidence type="ECO:0000313" key="1">
    <source>
        <dbReference type="EMBL" id="MBO9199725.1"/>
    </source>
</evidence>
<organism evidence="1 2">
    <name type="scientific">Niastella soli</name>
    <dbReference type="NCBI Taxonomy" id="2821487"/>
    <lineage>
        <taxon>Bacteria</taxon>
        <taxon>Pseudomonadati</taxon>
        <taxon>Bacteroidota</taxon>
        <taxon>Chitinophagia</taxon>
        <taxon>Chitinophagales</taxon>
        <taxon>Chitinophagaceae</taxon>
        <taxon>Niastella</taxon>
    </lineage>
</organism>